<dbReference type="SUPFAM" id="SSF52540">
    <property type="entry name" value="P-loop containing nucleoside triphosphate hydrolases"/>
    <property type="match status" value="1"/>
</dbReference>
<organism evidence="2 3">
    <name type="scientific">Tepidimonas taiwanensis</name>
    <dbReference type="NCBI Taxonomy" id="307486"/>
    <lineage>
        <taxon>Bacteria</taxon>
        <taxon>Pseudomonadati</taxon>
        <taxon>Pseudomonadota</taxon>
        <taxon>Betaproteobacteria</taxon>
        <taxon>Burkholderiales</taxon>
        <taxon>Tepidimonas</taxon>
    </lineage>
</organism>
<protein>
    <submittedName>
        <fullName evidence="2">Type III restriction enzyme, res subunit</fullName>
    </submittedName>
</protein>
<dbReference type="Pfam" id="PF04851">
    <property type="entry name" value="ResIII"/>
    <property type="match status" value="1"/>
</dbReference>
<dbReference type="InterPro" id="IPR050742">
    <property type="entry name" value="Helicase_Restrict-Modif_Enz"/>
</dbReference>
<proteinExistence type="predicted"/>
<keyword evidence="3" id="KW-1185">Reference proteome</keyword>
<dbReference type="STRING" id="307486.GCA_000807215_00380"/>
<dbReference type="Proteomes" id="UP000317763">
    <property type="component" value="Unassembled WGS sequence"/>
</dbReference>
<sequence>MNTPKTLIINSPFERPTHHWRRGSDTRLELVEGRRPAGYEIFDTRNNTVRGVALELVNRIRERVDAWRAVGYPGVTAVTRALLDHWRDPEAKRPYAFYFCQLEAIETLIWHVEASPEFRQGIAVPGDGGPFERLCNKMATGTGKTTVMAMIVTWQALNALAYPKRTKDFSRAIFIVAPGLTVKERLQVLQPGHPENYYDAFALCPNEALRQKLNQVELLIDNWHSLLPLKDPERSVVRKGAESDEAYVRRVLGRLSGYRDIVVINDEAHHAYRKPAEVKISKKDAEALGIDLDEATRWIEGLDRIHKMRRIRRCFDLSATPFAPTGKTSTEAALFPWVVSDFGLNDAIEAGLVKTPRVVIRDNALPNAQTYRSKLYHLYREPEVAEDLNRRGAEAHEALPQLVQEAYTLLGADWRETLRAWREAGHVSPPVMLTVCNRTETAARIEHYFRHGDAHWPELNAPQRTLRVDSKVLEKAERGEAASSDKAYEEVLRAIVEAADIPEARKVPLREMKKEELLRAIVDNVGKRGTAGQDLQNVISVAMLSEGWDAKNVTHIMGLRAFTSQLLCEQVIGRGLRRVSYDTEPVVCPDGQIRELFRPEFVNVFGVPLSIFQDIEGGGEAPPPPKPSTQIEALAERAELEIGWPNVLRVDVMLRPELVVDWSKMLPLKIDPAQVHVSADLAPALGGAADLSKAVSIDLEALPEEFRLQRLLFRAAHKAMNTLEHGFTGGRELLIQQLVRLTEQFFNSDRLQIPSLFHQDPLRKRILIALSIDTIVGHVVAQIQQQNREQMEPVFDPELPIGSTRLMRTWYTTKPCLETRKSQISHAVADSTWEHYTTSRLEASEEVVAYAKNDHLGYQIHYLWRGSKRRFVPDYLIRLANGKHLVLEIKGEDSDQNRAKRMALDAWVRAVNAHGGFGVWCWDVVKAEPSRLFDILRHHAQSGIHSEPVGEQVPRMVCA</sequence>
<dbReference type="Gene3D" id="3.40.50.300">
    <property type="entry name" value="P-loop containing nucleotide triphosphate hydrolases"/>
    <property type="match status" value="1"/>
</dbReference>
<dbReference type="GO" id="GO:0016787">
    <property type="term" value="F:hydrolase activity"/>
    <property type="evidence" value="ECO:0007669"/>
    <property type="project" value="InterPro"/>
</dbReference>
<dbReference type="InterPro" id="IPR006935">
    <property type="entry name" value="Helicase/UvrB_N"/>
</dbReference>
<dbReference type="RefSeq" id="WP_143897546.1">
    <property type="nucleotide sequence ID" value="NZ_CP083911.1"/>
</dbReference>
<dbReference type="PANTHER" id="PTHR47396:SF1">
    <property type="entry name" value="ATP-DEPENDENT HELICASE IRC3-RELATED"/>
    <property type="match status" value="1"/>
</dbReference>
<dbReference type="AlphaFoldDB" id="A0A554XAU1"/>
<reference evidence="2 3" key="1">
    <citation type="submission" date="2019-07" db="EMBL/GenBank/DDBJ databases">
        <title>Tepidimonas taiwanensis I1-1 draft genome.</title>
        <authorList>
            <person name="Da Costa M.S."/>
            <person name="Froufe H.J.C."/>
            <person name="Egas C."/>
            <person name="Albuquerque L."/>
        </authorList>
    </citation>
    <scope>NUCLEOTIDE SEQUENCE [LARGE SCALE GENOMIC DNA]</scope>
    <source>
        <strain evidence="2 3">I1-1</strain>
    </source>
</reference>
<evidence type="ECO:0000259" key="1">
    <source>
        <dbReference type="Pfam" id="PF04851"/>
    </source>
</evidence>
<dbReference type="GO" id="GO:0005524">
    <property type="term" value="F:ATP binding"/>
    <property type="evidence" value="ECO:0007669"/>
    <property type="project" value="InterPro"/>
</dbReference>
<dbReference type="GO" id="GO:0003677">
    <property type="term" value="F:DNA binding"/>
    <property type="evidence" value="ECO:0007669"/>
    <property type="project" value="InterPro"/>
</dbReference>
<name>A0A554XAU1_9BURK</name>
<dbReference type="EMBL" id="VJOM01000006">
    <property type="protein sequence ID" value="TSE32938.1"/>
    <property type="molecule type" value="Genomic_DNA"/>
</dbReference>
<accession>A0A554XAU1</accession>
<dbReference type="OrthoDB" id="9803459at2"/>
<gene>
    <name evidence="2" type="ORF">Ttaiw_00798</name>
</gene>
<dbReference type="NCBIfam" id="NF046055">
    <property type="entry name" value="restr_BPTD_3080"/>
    <property type="match status" value="1"/>
</dbReference>
<feature type="domain" description="Helicase/UvrB N-terminal" evidence="1">
    <location>
        <begin position="100"/>
        <end position="292"/>
    </location>
</feature>
<dbReference type="PANTHER" id="PTHR47396">
    <property type="entry name" value="TYPE I RESTRICTION ENZYME ECOKI R PROTEIN"/>
    <property type="match status" value="1"/>
</dbReference>
<comment type="caution">
    <text evidence="2">The sequence shown here is derived from an EMBL/GenBank/DDBJ whole genome shotgun (WGS) entry which is preliminary data.</text>
</comment>
<evidence type="ECO:0000313" key="3">
    <source>
        <dbReference type="Proteomes" id="UP000317763"/>
    </source>
</evidence>
<dbReference type="GO" id="GO:0005829">
    <property type="term" value="C:cytosol"/>
    <property type="evidence" value="ECO:0007669"/>
    <property type="project" value="TreeGrafter"/>
</dbReference>
<dbReference type="InterPro" id="IPR027417">
    <property type="entry name" value="P-loop_NTPase"/>
</dbReference>
<evidence type="ECO:0000313" key="2">
    <source>
        <dbReference type="EMBL" id="TSE32938.1"/>
    </source>
</evidence>